<dbReference type="OrthoDB" id="2688393at2759"/>
<dbReference type="Proteomes" id="UP000054007">
    <property type="component" value="Unassembled WGS sequence"/>
</dbReference>
<reference evidence="1 2" key="1">
    <citation type="journal article" date="2015" name="Fungal Genet. Biol.">
        <title>Evolution of novel wood decay mechanisms in Agaricales revealed by the genome sequences of Fistulina hepatica and Cylindrobasidium torrendii.</title>
        <authorList>
            <person name="Floudas D."/>
            <person name="Held B.W."/>
            <person name="Riley R."/>
            <person name="Nagy L.G."/>
            <person name="Koehler G."/>
            <person name="Ransdell A.S."/>
            <person name="Younus H."/>
            <person name="Chow J."/>
            <person name="Chiniquy J."/>
            <person name="Lipzen A."/>
            <person name="Tritt A."/>
            <person name="Sun H."/>
            <person name="Haridas S."/>
            <person name="LaButti K."/>
            <person name="Ohm R.A."/>
            <person name="Kues U."/>
            <person name="Blanchette R.A."/>
            <person name="Grigoriev I.V."/>
            <person name="Minto R.E."/>
            <person name="Hibbett D.S."/>
        </authorList>
    </citation>
    <scope>NUCLEOTIDE SEQUENCE [LARGE SCALE GENOMIC DNA]</scope>
    <source>
        <strain evidence="1 2">FP15055 ss-10</strain>
    </source>
</reference>
<dbReference type="AlphaFoldDB" id="A0A0D7ATX2"/>
<protein>
    <submittedName>
        <fullName evidence="1">Uncharacterized protein</fullName>
    </submittedName>
</protein>
<sequence>SAGRQIRMAQGLHKRWKALFGNDVAPGGRNASGTMSYTPFASKLDWEIAQWMVNNGIGHNSFNRLLAIDSVS</sequence>
<proteinExistence type="predicted"/>
<organism evidence="1 2">
    <name type="scientific">Cylindrobasidium torrendii FP15055 ss-10</name>
    <dbReference type="NCBI Taxonomy" id="1314674"/>
    <lineage>
        <taxon>Eukaryota</taxon>
        <taxon>Fungi</taxon>
        <taxon>Dikarya</taxon>
        <taxon>Basidiomycota</taxon>
        <taxon>Agaricomycotina</taxon>
        <taxon>Agaricomycetes</taxon>
        <taxon>Agaricomycetidae</taxon>
        <taxon>Agaricales</taxon>
        <taxon>Marasmiineae</taxon>
        <taxon>Physalacriaceae</taxon>
        <taxon>Cylindrobasidium</taxon>
    </lineage>
</organism>
<evidence type="ECO:0000313" key="2">
    <source>
        <dbReference type="Proteomes" id="UP000054007"/>
    </source>
</evidence>
<keyword evidence="2" id="KW-1185">Reference proteome</keyword>
<feature type="non-terminal residue" evidence="1">
    <location>
        <position position="72"/>
    </location>
</feature>
<evidence type="ECO:0000313" key="1">
    <source>
        <dbReference type="EMBL" id="KIY61460.1"/>
    </source>
</evidence>
<accession>A0A0D7ATX2</accession>
<feature type="non-terminal residue" evidence="1">
    <location>
        <position position="1"/>
    </location>
</feature>
<gene>
    <name evidence="1" type="ORF">CYLTODRAFT_315102</name>
</gene>
<name>A0A0D7ATX2_9AGAR</name>
<dbReference type="EMBL" id="KN880939">
    <property type="protein sequence ID" value="KIY61460.1"/>
    <property type="molecule type" value="Genomic_DNA"/>
</dbReference>